<gene>
    <name evidence="2" type="ORF">GAK31_00064</name>
</gene>
<dbReference type="Pfam" id="PF13018">
    <property type="entry name" value="ESPR"/>
    <property type="match status" value="1"/>
</dbReference>
<protein>
    <recommendedName>
        <fullName evidence="1">ESPR domain-containing protein</fullName>
    </recommendedName>
</protein>
<evidence type="ECO:0000313" key="2">
    <source>
        <dbReference type="EMBL" id="KAF1016806.1"/>
    </source>
</evidence>
<evidence type="ECO:0000259" key="1">
    <source>
        <dbReference type="Pfam" id="PF13018"/>
    </source>
</evidence>
<dbReference type="InterPro" id="IPR024973">
    <property type="entry name" value="ESPR"/>
</dbReference>
<dbReference type="Proteomes" id="UP000487117">
    <property type="component" value="Unassembled WGS sequence"/>
</dbReference>
<comment type="caution">
    <text evidence="2">The sequence shown here is derived from an EMBL/GenBank/DDBJ whole genome shotgun (WGS) entry which is preliminary data.</text>
</comment>
<dbReference type="EMBL" id="WNDS01000001">
    <property type="protein sequence ID" value="KAF1016806.1"/>
    <property type="molecule type" value="Genomic_DNA"/>
</dbReference>
<accession>A0A7V8FIR7</accession>
<evidence type="ECO:0000313" key="3">
    <source>
        <dbReference type="Proteomes" id="UP000487117"/>
    </source>
</evidence>
<feature type="domain" description="ESPR" evidence="1">
    <location>
        <begin position="1"/>
        <end position="48"/>
    </location>
</feature>
<sequence length="480" mass="46529">MNRIFRRVWNRQLNALVVASELASSDGGTAATIDQRHAFLVPSALTLALLCVLAGPAHEQESNQTLRDLQALASKYTQAMPVKVDAEVALAAAARQAQPNTAIDANARLGLQLNTTAVPVVKDVLPANVQASLAASRPQQVAAPALAADVRASLGVGSTPQAAGGTQVDTPVAAQLGAPVAAGSAVQVKADAKVNAAAVPLPVAAAVAAKANVGAVVASTPAAQAAVSSTVDSRLALASNRIEGQGTVSATAAATLPAKEETPVDTRDVALTAGLDAGAAGKVRVQGPGGTEVVADRNLKLAGTAPAAAQTQSLGLGAVLGSVGTAVNNLGGAVGTLLNGDVGGALNGIGNSAGGLVGGVVGGLGLSTPSAIPPNSPKAPAPADPNSGVIVGTGGLVGGLGQLLGPTTSALFGGDGYLKNGNTRVSNANVMQTYSVTSVLGVPVVNLSPVGSTLNGLGGATTGGSSHLTLIGGVTSDSYI</sequence>
<proteinExistence type="predicted"/>
<dbReference type="AlphaFoldDB" id="A0A7V8FIR7"/>
<reference evidence="3" key="1">
    <citation type="journal article" date="2020" name="MBio">
        <title>Horizontal gene transfer to a defensive symbiont with a reduced genome amongst a multipartite beetle microbiome.</title>
        <authorList>
            <person name="Waterworth S.C."/>
            <person name="Florez L.V."/>
            <person name="Rees E.R."/>
            <person name="Hertweck C."/>
            <person name="Kaltenpoth M."/>
            <person name="Kwan J.C."/>
        </authorList>
    </citation>
    <scope>NUCLEOTIDE SEQUENCE [LARGE SCALE GENOMIC DNA]</scope>
</reference>
<name>A0A7V8FIR7_STEMA</name>
<organism evidence="2 3">
    <name type="scientific">Stenotrophomonas maltophilia</name>
    <name type="common">Pseudomonas maltophilia</name>
    <name type="synonym">Xanthomonas maltophilia</name>
    <dbReference type="NCBI Taxonomy" id="40324"/>
    <lineage>
        <taxon>Bacteria</taxon>
        <taxon>Pseudomonadati</taxon>
        <taxon>Pseudomonadota</taxon>
        <taxon>Gammaproteobacteria</taxon>
        <taxon>Lysobacterales</taxon>
        <taxon>Lysobacteraceae</taxon>
        <taxon>Stenotrophomonas</taxon>
        <taxon>Stenotrophomonas maltophilia group</taxon>
    </lineage>
</organism>